<dbReference type="Pfam" id="PF00990">
    <property type="entry name" value="GGDEF"/>
    <property type="match status" value="1"/>
</dbReference>
<protein>
    <recommendedName>
        <fullName evidence="9">EAL domain-containing protein</fullName>
    </recommendedName>
</protein>
<evidence type="ECO:0000313" key="7">
    <source>
        <dbReference type="EMBL" id="KDB50882.1"/>
    </source>
</evidence>
<keyword evidence="1" id="KW-0472">Membrane</keyword>
<evidence type="ECO:0000256" key="1">
    <source>
        <dbReference type="PROSITE-ProRule" id="PRU00244"/>
    </source>
</evidence>
<dbReference type="Pfam" id="PF00563">
    <property type="entry name" value="EAL"/>
    <property type="match status" value="1"/>
</dbReference>
<dbReference type="InterPro" id="IPR035919">
    <property type="entry name" value="EAL_sf"/>
</dbReference>
<feature type="region of interest" description="Disordered" evidence="3">
    <location>
        <begin position="703"/>
        <end position="725"/>
    </location>
</feature>
<dbReference type="PROSITE" id="PS50883">
    <property type="entry name" value="EAL"/>
    <property type="match status" value="1"/>
</dbReference>
<dbReference type="EMBL" id="AZRA01000107">
    <property type="protein sequence ID" value="KDB50882.1"/>
    <property type="molecule type" value="Genomic_DNA"/>
</dbReference>
<feature type="transmembrane region" description="Helical" evidence="1">
    <location>
        <begin position="146"/>
        <end position="165"/>
    </location>
</feature>
<feature type="domain" description="GGDEF" evidence="5">
    <location>
        <begin position="305"/>
        <end position="437"/>
    </location>
</feature>
<feature type="transmembrane region" description="Helical" evidence="1">
    <location>
        <begin position="177"/>
        <end position="201"/>
    </location>
</feature>
<dbReference type="PANTHER" id="PTHR33121">
    <property type="entry name" value="CYCLIC DI-GMP PHOSPHODIESTERASE PDEF"/>
    <property type="match status" value="1"/>
</dbReference>
<dbReference type="InterPro" id="IPR029787">
    <property type="entry name" value="Nucleotide_cyclase"/>
</dbReference>
<dbReference type="AlphaFoldDB" id="A0A059KHD1"/>
<evidence type="ECO:0000313" key="8">
    <source>
        <dbReference type="Proteomes" id="UP000026714"/>
    </source>
</evidence>
<evidence type="ECO:0008006" key="9">
    <source>
        <dbReference type="Google" id="ProtNLM"/>
    </source>
</evidence>
<dbReference type="InterPro" id="IPR001633">
    <property type="entry name" value="EAL_dom"/>
</dbReference>
<dbReference type="Pfam" id="PF03707">
    <property type="entry name" value="MHYT"/>
    <property type="match status" value="3"/>
</dbReference>
<dbReference type="SUPFAM" id="SSF141868">
    <property type="entry name" value="EAL domain-like"/>
    <property type="match status" value="1"/>
</dbReference>
<evidence type="ECO:0000256" key="2">
    <source>
        <dbReference type="SAM" id="Coils"/>
    </source>
</evidence>
<dbReference type="GO" id="GO:0016020">
    <property type="term" value="C:membrane"/>
    <property type="evidence" value="ECO:0007669"/>
    <property type="project" value="UniProtKB-UniRule"/>
</dbReference>
<sequence>MDAVSYLDVGWHPGTVLLSVLVATFASYVSLELSRRVRDLDGAVAHAWWLGGSLTMGTGVWSMHFVGMLAFDAPLPLGYRHDLTALSWLAALVAAGVAMAVAAHRQVDRRLHLVASLVMTVGIVLMHYLGMAAIDLKPGIDWDWPLVGASVLIALIASAAALALFLRQRVLRGRARLLAQVRSALVMAAAICGMHYTAMAAARLPEGVVCLSADALSGRGLLLAVLLFTVLILCAALGTAIFDARMQRRERLMSQSLAEANAELQSANEELRRRTLTDPLTGLANRLGLEDRLARLSAEARSEGGQAALIFIDLDGFKVINDSLGHAAGDRLLGKTARRIRRRLRPVDLAVRLGGDEFVLLLEGEASEARAMRIARQLLADLQHPFQLPEQQVTLSCSIGMAFAPRHGSGDTLLGCADAAMYAAKRSGGSCALCYDTHMASGASADQLQLQQDLREALQRGELALHFQPKVSALGGTLHGVEALLRWRHPERGMISPAVFIPVAERFGLIGRIGDWVIEQACEQVASWQAQGLVCRVAINLSAHQLRQPDLARRILSTLERHGLEPSLLVCELTETAMMESIQDGCGVLDELDAAGVRVSIDDFGTGYSSLSYLRRLPASQLKIDRSMVIGVDVDRQARAVLESVVKLAHALDMEVVAEGVETEAQRQVLAEAGCDVLQGYLFARPMDAMALQDWVRGRPTTAAPVSSLSASSDSTTARRTAAPA</sequence>
<keyword evidence="1" id="KW-0812">Transmembrane</keyword>
<dbReference type="FunFam" id="3.20.20.450:FF:000001">
    <property type="entry name" value="Cyclic di-GMP phosphodiesterase yahA"/>
    <property type="match status" value="1"/>
</dbReference>
<evidence type="ECO:0000256" key="3">
    <source>
        <dbReference type="SAM" id="MobiDB-lite"/>
    </source>
</evidence>
<dbReference type="SMART" id="SM00052">
    <property type="entry name" value="EAL"/>
    <property type="match status" value="1"/>
</dbReference>
<dbReference type="Gene3D" id="3.30.70.270">
    <property type="match status" value="1"/>
</dbReference>
<dbReference type="Proteomes" id="UP000026714">
    <property type="component" value="Unassembled WGS sequence"/>
</dbReference>
<dbReference type="PROSITE" id="PS50924">
    <property type="entry name" value="MHYT"/>
    <property type="match status" value="1"/>
</dbReference>
<evidence type="ECO:0000259" key="4">
    <source>
        <dbReference type="PROSITE" id="PS50883"/>
    </source>
</evidence>
<dbReference type="SMART" id="SM00267">
    <property type="entry name" value="GGDEF"/>
    <property type="match status" value="1"/>
</dbReference>
<evidence type="ECO:0000259" key="6">
    <source>
        <dbReference type="PROSITE" id="PS50924"/>
    </source>
</evidence>
<proteinExistence type="predicted"/>
<organism evidence="7 8">
    <name type="scientific">Sphaerotilus natans subsp. natans DSM 6575</name>
    <dbReference type="NCBI Taxonomy" id="1286631"/>
    <lineage>
        <taxon>Bacteria</taxon>
        <taxon>Pseudomonadati</taxon>
        <taxon>Pseudomonadota</taxon>
        <taxon>Betaproteobacteria</taxon>
        <taxon>Burkholderiales</taxon>
        <taxon>Sphaerotilaceae</taxon>
        <taxon>Sphaerotilus</taxon>
    </lineage>
</organism>
<dbReference type="eggNOG" id="COG5001">
    <property type="taxonomic scope" value="Bacteria"/>
</dbReference>
<dbReference type="InterPro" id="IPR000160">
    <property type="entry name" value="GGDEF_dom"/>
</dbReference>
<feature type="domain" description="MHYT" evidence="6">
    <location>
        <begin position="11"/>
        <end position="205"/>
    </location>
</feature>
<keyword evidence="1" id="KW-1133">Transmembrane helix</keyword>
<feature type="transmembrane region" description="Helical" evidence="1">
    <location>
        <begin position="12"/>
        <end position="31"/>
    </location>
</feature>
<feature type="transmembrane region" description="Helical" evidence="1">
    <location>
        <begin position="85"/>
        <end position="104"/>
    </location>
</feature>
<dbReference type="PROSITE" id="PS50887">
    <property type="entry name" value="GGDEF"/>
    <property type="match status" value="1"/>
</dbReference>
<dbReference type="CDD" id="cd01949">
    <property type="entry name" value="GGDEF"/>
    <property type="match status" value="1"/>
</dbReference>
<reference evidence="7 8" key="1">
    <citation type="journal article" date="2014" name="FEMS Microbiol. Ecol.">
        <title>Sphaerotilus natans encrusted with nanoball-shaped Fe(III) oxide minerals formed by nitrate-reducing mixotrophic Fe(II) oxidation.</title>
        <authorList>
            <person name="Park S."/>
            <person name="Kim D.H."/>
            <person name="Lee J.H."/>
            <person name="Hur H.G."/>
        </authorList>
    </citation>
    <scope>NUCLEOTIDE SEQUENCE [LARGE SCALE GENOMIC DNA]</scope>
    <source>
        <strain evidence="7 8">DSM 6575</strain>
    </source>
</reference>
<dbReference type="Gene3D" id="3.20.20.450">
    <property type="entry name" value="EAL domain"/>
    <property type="match status" value="1"/>
</dbReference>
<dbReference type="STRING" id="34103.SAMN05421778_11037"/>
<dbReference type="InterPro" id="IPR050706">
    <property type="entry name" value="Cyclic-di-GMP_PDE-like"/>
</dbReference>
<dbReference type="RefSeq" id="WP_076458885.1">
    <property type="nucleotide sequence ID" value="NZ_AZRA01000107.1"/>
</dbReference>
<feature type="transmembrane region" description="Helical" evidence="1">
    <location>
        <begin position="111"/>
        <end position="134"/>
    </location>
</feature>
<gene>
    <name evidence="7" type="ORF">X805_35260</name>
</gene>
<dbReference type="InterPro" id="IPR043128">
    <property type="entry name" value="Rev_trsase/Diguanyl_cyclase"/>
</dbReference>
<feature type="transmembrane region" description="Helical" evidence="1">
    <location>
        <begin position="221"/>
        <end position="242"/>
    </location>
</feature>
<keyword evidence="2" id="KW-0175">Coiled coil</keyword>
<dbReference type="SUPFAM" id="SSF55073">
    <property type="entry name" value="Nucleotide cyclase"/>
    <property type="match status" value="1"/>
</dbReference>
<accession>A0A059KHD1</accession>
<comment type="caution">
    <text evidence="7">The sequence shown here is derived from an EMBL/GenBank/DDBJ whole genome shotgun (WGS) entry which is preliminary data.</text>
</comment>
<feature type="domain" description="EAL" evidence="4">
    <location>
        <begin position="447"/>
        <end position="700"/>
    </location>
</feature>
<dbReference type="PANTHER" id="PTHR33121:SF79">
    <property type="entry name" value="CYCLIC DI-GMP PHOSPHODIESTERASE PDED-RELATED"/>
    <property type="match status" value="1"/>
</dbReference>
<keyword evidence="8" id="KW-1185">Reference proteome</keyword>
<evidence type="ECO:0000259" key="5">
    <source>
        <dbReference type="PROSITE" id="PS50887"/>
    </source>
</evidence>
<dbReference type="CDD" id="cd01948">
    <property type="entry name" value="EAL"/>
    <property type="match status" value="1"/>
</dbReference>
<dbReference type="InterPro" id="IPR005330">
    <property type="entry name" value="MHYT_dom"/>
</dbReference>
<dbReference type="NCBIfam" id="TIGR00254">
    <property type="entry name" value="GGDEF"/>
    <property type="match status" value="1"/>
</dbReference>
<name>A0A059KHD1_9BURK</name>
<feature type="coiled-coil region" evidence="2">
    <location>
        <begin position="250"/>
        <end position="277"/>
    </location>
</feature>
<dbReference type="GO" id="GO:0071111">
    <property type="term" value="F:cyclic-guanylate-specific phosphodiesterase activity"/>
    <property type="evidence" value="ECO:0007669"/>
    <property type="project" value="InterPro"/>
</dbReference>
<feature type="transmembrane region" description="Helical" evidence="1">
    <location>
        <begin position="43"/>
        <end position="65"/>
    </location>
</feature>